<dbReference type="PANTHER" id="PTHR38792">
    <property type="entry name" value="BNR/ASP-BOX REPEAT DOMAIN PROTEIN (AFU_ORTHOLOGUE AFUA_7G06430)-RELATED"/>
    <property type="match status" value="1"/>
</dbReference>
<sequence length="378" mass="40205">MRLYEFLLSGIVFLSPVLAQEDEEPEPPPPTPTGIDSFANVTLYQPDDPKTQLTAPRSASLPNNTVLAVWNDPSNNGSISIYRSTNSGFSWYAHSTVTSDSRKKLSQPNLLYINETSDGESGTVLLTAVAANDKTTTIELYSSGDQGATWDIVSEIASGGPLSNVTSAVANPSLLQNGDDITVFYAGKGDRTHAQKIVQQTTGGDYDSWGNAADVVASQSQTDRPSAPSVAKISKNQYIVAFQNGVLDTATNNYTYPIYYKITTNLRNAAKDRTREFRVDTGAVPSGSPSVTWSPLGGSNGTIVLSDSKSGSVFVNQALGEGEWWELPTTAGRALGREVAIPANDQTKLRFVGGTDPLGKGASQVLVTVMNLKKAIGA</sequence>
<comment type="caution">
    <text evidence="2">The sequence shown here is derived from an EMBL/GenBank/DDBJ whole genome shotgun (WGS) entry which is preliminary data.</text>
</comment>
<keyword evidence="3" id="KW-1185">Reference proteome</keyword>
<dbReference type="InterPro" id="IPR036278">
    <property type="entry name" value="Sialidase_sf"/>
</dbReference>
<evidence type="ECO:0000313" key="2">
    <source>
        <dbReference type="EMBL" id="KAK3214577.1"/>
    </source>
</evidence>
<dbReference type="SUPFAM" id="SSF50939">
    <property type="entry name" value="Sialidases"/>
    <property type="match status" value="1"/>
</dbReference>
<proteinExistence type="predicted"/>
<dbReference type="CDD" id="cd15482">
    <property type="entry name" value="Sialidase_non-viral"/>
    <property type="match status" value="1"/>
</dbReference>
<dbReference type="Gene3D" id="2.120.10.10">
    <property type="match status" value="1"/>
</dbReference>
<gene>
    <name evidence="2" type="ORF">GRF29_19g626999</name>
</gene>
<feature type="signal peptide" evidence="1">
    <location>
        <begin position="1"/>
        <end position="19"/>
    </location>
</feature>
<evidence type="ECO:0008006" key="4">
    <source>
        <dbReference type="Google" id="ProtNLM"/>
    </source>
</evidence>
<feature type="chain" id="PRO_5042990514" description="Glycoside hydrolase family 93 protein" evidence="1">
    <location>
        <begin position="20"/>
        <end position="378"/>
    </location>
</feature>
<evidence type="ECO:0000256" key="1">
    <source>
        <dbReference type="SAM" id="SignalP"/>
    </source>
</evidence>
<accession>A0AAN6M5I0</accession>
<reference evidence="2 3" key="1">
    <citation type="submission" date="2021-02" db="EMBL/GenBank/DDBJ databases">
        <title>Genome assembly of Pseudopithomyces chartarum.</title>
        <authorList>
            <person name="Jauregui R."/>
            <person name="Singh J."/>
            <person name="Voisey C."/>
        </authorList>
    </citation>
    <scope>NUCLEOTIDE SEQUENCE [LARGE SCALE GENOMIC DNA]</scope>
    <source>
        <strain evidence="2 3">AGR01</strain>
    </source>
</reference>
<dbReference type="EMBL" id="WVTA01000003">
    <property type="protein sequence ID" value="KAK3214577.1"/>
    <property type="molecule type" value="Genomic_DNA"/>
</dbReference>
<dbReference type="Proteomes" id="UP001280581">
    <property type="component" value="Unassembled WGS sequence"/>
</dbReference>
<keyword evidence="1" id="KW-0732">Signal</keyword>
<protein>
    <recommendedName>
        <fullName evidence="4">Glycoside hydrolase family 93 protein</fullName>
    </recommendedName>
</protein>
<name>A0AAN6M5I0_9PLEO</name>
<evidence type="ECO:0000313" key="3">
    <source>
        <dbReference type="Proteomes" id="UP001280581"/>
    </source>
</evidence>
<dbReference type="PANTHER" id="PTHR38792:SF3">
    <property type="entry name" value="BNR_ASP-BOX REPEAT DOMAIN PROTEIN (AFU_ORTHOLOGUE AFUA_7G06430)-RELATED"/>
    <property type="match status" value="1"/>
</dbReference>
<dbReference type="AlphaFoldDB" id="A0AAN6M5I0"/>
<organism evidence="2 3">
    <name type="scientific">Pseudopithomyces chartarum</name>
    <dbReference type="NCBI Taxonomy" id="1892770"/>
    <lineage>
        <taxon>Eukaryota</taxon>
        <taxon>Fungi</taxon>
        <taxon>Dikarya</taxon>
        <taxon>Ascomycota</taxon>
        <taxon>Pezizomycotina</taxon>
        <taxon>Dothideomycetes</taxon>
        <taxon>Pleosporomycetidae</taxon>
        <taxon>Pleosporales</taxon>
        <taxon>Massarineae</taxon>
        <taxon>Didymosphaeriaceae</taxon>
        <taxon>Pseudopithomyces</taxon>
    </lineage>
</organism>